<dbReference type="EMBL" id="CACVBM020000381">
    <property type="protein sequence ID" value="CAA7018423.1"/>
    <property type="molecule type" value="Genomic_DNA"/>
</dbReference>
<accession>A0A6D2HRG0</accession>
<dbReference type="AlphaFoldDB" id="A0A6D2HRG0"/>
<organism evidence="2 3">
    <name type="scientific">Microthlaspi erraticum</name>
    <dbReference type="NCBI Taxonomy" id="1685480"/>
    <lineage>
        <taxon>Eukaryota</taxon>
        <taxon>Viridiplantae</taxon>
        <taxon>Streptophyta</taxon>
        <taxon>Embryophyta</taxon>
        <taxon>Tracheophyta</taxon>
        <taxon>Spermatophyta</taxon>
        <taxon>Magnoliopsida</taxon>
        <taxon>eudicotyledons</taxon>
        <taxon>Gunneridae</taxon>
        <taxon>Pentapetalae</taxon>
        <taxon>rosids</taxon>
        <taxon>malvids</taxon>
        <taxon>Brassicales</taxon>
        <taxon>Brassicaceae</taxon>
        <taxon>Coluteocarpeae</taxon>
        <taxon>Microthlaspi</taxon>
    </lineage>
</organism>
<sequence length="149" mass="15843">MLRVLSLSRRTSSISSGIPKSCRKCRGFGVERRLGVRRELPVTAEVDGLSLLLLDDSSSEACSRRRDGGKRGPLKPSKKTSSPPSDSLVSQLTAIRAIPVDVKTSSSSIKDQVGTAKKDEVKEDLLQIRSGPRSPGSLAARGEIRGGGS</sequence>
<comment type="caution">
    <text evidence="2">The sequence shown here is derived from an EMBL/GenBank/DDBJ whole genome shotgun (WGS) entry which is preliminary data.</text>
</comment>
<feature type="compositionally biased region" description="Basic and acidic residues" evidence="1">
    <location>
        <begin position="116"/>
        <end position="126"/>
    </location>
</feature>
<feature type="region of interest" description="Disordered" evidence="1">
    <location>
        <begin position="103"/>
        <end position="149"/>
    </location>
</feature>
<protein>
    <submittedName>
        <fullName evidence="2">Uncharacterized protein</fullName>
    </submittedName>
</protein>
<dbReference type="Proteomes" id="UP000467841">
    <property type="component" value="Unassembled WGS sequence"/>
</dbReference>
<feature type="region of interest" description="Disordered" evidence="1">
    <location>
        <begin position="59"/>
        <end position="89"/>
    </location>
</feature>
<keyword evidence="3" id="KW-1185">Reference proteome</keyword>
<name>A0A6D2HRG0_9BRAS</name>
<evidence type="ECO:0000256" key="1">
    <source>
        <dbReference type="SAM" id="MobiDB-lite"/>
    </source>
</evidence>
<reference evidence="2" key="1">
    <citation type="submission" date="2020-01" db="EMBL/GenBank/DDBJ databases">
        <authorList>
            <person name="Mishra B."/>
        </authorList>
    </citation>
    <scope>NUCLEOTIDE SEQUENCE [LARGE SCALE GENOMIC DNA]</scope>
</reference>
<proteinExistence type="predicted"/>
<evidence type="ECO:0000313" key="3">
    <source>
        <dbReference type="Proteomes" id="UP000467841"/>
    </source>
</evidence>
<gene>
    <name evidence="2" type="ORF">MERR_LOCUS5658</name>
</gene>
<evidence type="ECO:0000313" key="2">
    <source>
        <dbReference type="EMBL" id="CAA7018423.1"/>
    </source>
</evidence>